<keyword evidence="1 6" id="KW-0547">Nucleotide-binding</keyword>
<dbReference type="PANTHER" id="PTHR47959">
    <property type="entry name" value="ATP-DEPENDENT RNA HELICASE RHLE-RELATED"/>
    <property type="match status" value="1"/>
</dbReference>
<dbReference type="Proteomes" id="UP000619118">
    <property type="component" value="Unassembled WGS sequence"/>
</dbReference>
<comment type="caution">
    <text evidence="10">The sequence shown here is derived from an EMBL/GenBank/DDBJ whole genome shotgun (WGS) entry which is preliminary data.</text>
</comment>
<dbReference type="SMART" id="SM00490">
    <property type="entry name" value="HELICc"/>
    <property type="match status" value="1"/>
</dbReference>
<dbReference type="Pfam" id="PF00270">
    <property type="entry name" value="DEAD"/>
    <property type="match status" value="1"/>
</dbReference>
<dbReference type="InterPro" id="IPR011545">
    <property type="entry name" value="DEAD/DEAH_box_helicase_dom"/>
</dbReference>
<feature type="compositionally biased region" description="Basic and acidic residues" evidence="7">
    <location>
        <begin position="399"/>
        <end position="410"/>
    </location>
</feature>
<accession>A0ABQ2RID5</accession>
<dbReference type="Pfam" id="PF00271">
    <property type="entry name" value="Helicase_C"/>
    <property type="match status" value="1"/>
</dbReference>
<dbReference type="InterPro" id="IPR050079">
    <property type="entry name" value="DEAD_box_RNA_helicase"/>
</dbReference>
<evidence type="ECO:0000256" key="1">
    <source>
        <dbReference type="ARBA" id="ARBA00022741"/>
    </source>
</evidence>
<evidence type="ECO:0000313" key="10">
    <source>
        <dbReference type="EMBL" id="GGQ27517.1"/>
    </source>
</evidence>
<evidence type="ECO:0000256" key="4">
    <source>
        <dbReference type="ARBA" id="ARBA00022840"/>
    </source>
</evidence>
<dbReference type="PROSITE" id="PS51192">
    <property type="entry name" value="HELICASE_ATP_BIND_1"/>
    <property type="match status" value="1"/>
</dbReference>
<evidence type="ECO:0000259" key="8">
    <source>
        <dbReference type="PROSITE" id="PS51192"/>
    </source>
</evidence>
<feature type="compositionally biased region" description="Basic and acidic residues" evidence="7">
    <location>
        <begin position="378"/>
        <end position="390"/>
    </location>
</feature>
<proteinExistence type="inferred from homology"/>
<protein>
    <submittedName>
        <fullName evidence="10">DEAD/DEAH box helicase</fullName>
    </submittedName>
</protein>
<dbReference type="PROSITE" id="PS51194">
    <property type="entry name" value="HELICASE_CTER"/>
    <property type="match status" value="1"/>
</dbReference>
<gene>
    <name evidence="10" type="ORF">GCM10009411_29100</name>
</gene>
<feature type="domain" description="Helicase C-terminal" evidence="9">
    <location>
        <begin position="229"/>
        <end position="378"/>
    </location>
</feature>
<evidence type="ECO:0000256" key="5">
    <source>
        <dbReference type="ARBA" id="ARBA00038437"/>
    </source>
</evidence>
<dbReference type="InterPro" id="IPR000629">
    <property type="entry name" value="RNA-helicase_DEAD-box_CS"/>
</dbReference>
<dbReference type="InterPro" id="IPR027417">
    <property type="entry name" value="P-loop_NTPase"/>
</dbReference>
<dbReference type="InterPro" id="IPR044742">
    <property type="entry name" value="DEAD/DEAH_RhlB"/>
</dbReference>
<dbReference type="Gene3D" id="3.40.50.300">
    <property type="entry name" value="P-loop containing nucleotide triphosphate hydrolases"/>
    <property type="match status" value="2"/>
</dbReference>
<keyword evidence="11" id="KW-1185">Reference proteome</keyword>
<feature type="region of interest" description="Disordered" evidence="7">
    <location>
        <begin position="378"/>
        <end position="410"/>
    </location>
</feature>
<dbReference type="PANTHER" id="PTHR47959:SF2">
    <property type="entry name" value="ATP-DEPENDENT RNA HELICASE DEAD BOX FAMILY"/>
    <property type="match status" value="1"/>
</dbReference>
<name>A0ABQ2RID5_9GAMM</name>
<sequence length="410" mass="44228">MLFSQFSLSATLLKALPASITEPSRIQQVAIPAILNGQDVLALAQTGSGKTYAYGLPILQRMSQQGISGLSTLVVVPTRELATQVMQNLTPLANPLHLQVDVMCGGEVIELQIERLSMPANVIVATPGRLLALIQQGVIQCSNVQSLILDEADRLLDMGFINDIKAIITALPAGQRLLFSATMPTALNELAEQLLSTKSLRIEAQALNSAVDDIAQTLYHVNKGSKAQALIQLITKNQWQQVLVFVNAKDDADGLCKKLLKAGISCAALHGDKEQTLRSQTLALFKNKQLNVLVATDVLARGIHIDALPVVINMTLPPQASVYVHRIGRTARAGLSGVAVSLVSHAEMDYLDAIRILTAQALPLNELSGFAVTDKAVSDNSKRAPRDKQANRRTANKRSISDFSKRKSSR</sequence>
<evidence type="ECO:0000256" key="7">
    <source>
        <dbReference type="SAM" id="MobiDB-lite"/>
    </source>
</evidence>
<dbReference type="CDD" id="cd00268">
    <property type="entry name" value="DEADc"/>
    <property type="match status" value="1"/>
</dbReference>
<evidence type="ECO:0000256" key="3">
    <source>
        <dbReference type="ARBA" id="ARBA00022806"/>
    </source>
</evidence>
<dbReference type="RefSeq" id="WP_160055293.1">
    <property type="nucleotide sequence ID" value="NZ_BMQX01000023.1"/>
</dbReference>
<reference evidence="11" key="1">
    <citation type="journal article" date="2019" name="Int. J. Syst. Evol. Microbiol.">
        <title>The Global Catalogue of Microorganisms (GCM) 10K type strain sequencing project: providing services to taxonomists for standard genome sequencing and annotation.</title>
        <authorList>
            <consortium name="The Broad Institute Genomics Platform"/>
            <consortium name="The Broad Institute Genome Sequencing Center for Infectious Disease"/>
            <person name="Wu L."/>
            <person name="Ma J."/>
        </authorList>
    </citation>
    <scope>NUCLEOTIDE SEQUENCE [LARGE SCALE GENOMIC DNA]</scope>
    <source>
        <strain evidence="11">JCM 32306</strain>
    </source>
</reference>
<dbReference type="InterPro" id="IPR001650">
    <property type="entry name" value="Helicase_C-like"/>
</dbReference>
<dbReference type="SMART" id="SM00487">
    <property type="entry name" value="DEXDc"/>
    <property type="match status" value="1"/>
</dbReference>
<dbReference type="EMBL" id="BMQX01000023">
    <property type="protein sequence ID" value="GGQ27517.1"/>
    <property type="molecule type" value="Genomic_DNA"/>
</dbReference>
<dbReference type="PROSITE" id="PS00039">
    <property type="entry name" value="DEAD_ATP_HELICASE"/>
    <property type="match status" value="1"/>
</dbReference>
<evidence type="ECO:0000256" key="2">
    <source>
        <dbReference type="ARBA" id="ARBA00022801"/>
    </source>
</evidence>
<comment type="similarity">
    <text evidence="5 6">Belongs to the DEAD box helicase family.</text>
</comment>
<dbReference type="InterPro" id="IPR014001">
    <property type="entry name" value="Helicase_ATP-bd"/>
</dbReference>
<feature type="domain" description="Helicase ATP-binding" evidence="8">
    <location>
        <begin position="31"/>
        <end position="201"/>
    </location>
</feature>
<dbReference type="SUPFAM" id="SSF52540">
    <property type="entry name" value="P-loop containing nucleoside triphosphate hydrolases"/>
    <property type="match status" value="1"/>
</dbReference>
<evidence type="ECO:0000313" key="11">
    <source>
        <dbReference type="Proteomes" id="UP000619118"/>
    </source>
</evidence>
<evidence type="ECO:0000256" key="6">
    <source>
        <dbReference type="RuleBase" id="RU000492"/>
    </source>
</evidence>
<organism evidence="10 11">
    <name type="scientific">Shewanella litoralis</name>
    <dbReference type="NCBI Taxonomy" id="2282700"/>
    <lineage>
        <taxon>Bacteria</taxon>
        <taxon>Pseudomonadati</taxon>
        <taxon>Pseudomonadota</taxon>
        <taxon>Gammaproteobacteria</taxon>
        <taxon>Alteromonadales</taxon>
        <taxon>Shewanellaceae</taxon>
        <taxon>Shewanella</taxon>
    </lineage>
</organism>
<keyword evidence="3 6" id="KW-0347">Helicase</keyword>
<evidence type="ECO:0000259" key="9">
    <source>
        <dbReference type="PROSITE" id="PS51194"/>
    </source>
</evidence>
<dbReference type="CDD" id="cd18787">
    <property type="entry name" value="SF2_C_DEAD"/>
    <property type="match status" value="1"/>
</dbReference>
<keyword evidence="2 6" id="KW-0378">Hydrolase</keyword>
<keyword evidence="4 6" id="KW-0067">ATP-binding</keyword>
<dbReference type="GO" id="GO:0004386">
    <property type="term" value="F:helicase activity"/>
    <property type="evidence" value="ECO:0007669"/>
    <property type="project" value="UniProtKB-KW"/>
</dbReference>